<dbReference type="EMBL" id="JARBHB010000010">
    <property type="protein sequence ID" value="KAJ8873666.1"/>
    <property type="molecule type" value="Genomic_DNA"/>
</dbReference>
<dbReference type="Proteomes" id="UP001159363">
    <property type="component" value="Chromosome 9"/>
</dbReference>
<comment type="caution">
    <text evidence="2">The sequence shown here is derived from an EMBL/GenBank/DDBJ whole genome shotgun (WGS) entry which is preliminary data.</text>
</comment>
<evidence type="ECO:0008006" key="4">
    <source>
        <dbReference type="Google" id="ProtNLM"/>
    </source>
</evidence>
<protein>
    <recommendedName>
        <fullName evidence="4">HAT C-terminal dimerisation domain-containing protein</fullName>
    </recommendedName>
</protein>
<evidence type="ECO:0000256" key="1">
    <source>
        <dbReference type="SAM" id="MobiDB-lite"/>
    </source>
</evidence>
<proteinExistence type="predicted"/>
<feature type="compositionally biased region" description="Polar residues" evidence="1">
    <location>
        <begin position="29"/>
        <end position="40"/>
    </location>
</feature>
<feature type="region of interest" description="Disordered" evidence="1">
    <location>
        <begin position="18"/>
        <end position="52"/>
    </location>
</feature>
<reference evidence="2 3" key="1">
    <citation type="submission" date="2023-02" db="EMBL/GenBank/DDBJ databases">
        <title>LHISI_Scaffold_Assembly.</title>
        <authorList>
            <person name="Stuart O.P."/>
            <person name="Cleave R."/>
            <person name="Magrath M.J.L."/>
            <person name="Mikheyev A.S."/>
        </authorList>
    </citation>
    <scope>NUCLEOTIDE SEQUENCE [LARGE SCALE GENOMIC DNA]</scope>
    <source>
        <strain evidence="2">Daus_M_001</strain>
        <tissue evidence="2">Leg muscle</tissue>
    </source>
</reference>
<sequence>MRVKRGVYGVALKCKGRGNGRFPRKPANQRASSSTISTCENPGANPPGIEPSSPWWETTLSIALCAPVRQEQREFPVKSVAAMKERKWNEALSASKQIPPGRPSAPDITAGNQANEAFVVETLRQQDVRRWGRAVRRHASSLHPTTSWTSFRKSLLTVAEIQETLGDSISMLQKLCDKDGFHLTEDEVKRLKGVPLQIYKKTTAVNTIVENFEFRLGDKQNRALSLPARTADCERGFSRAKSIETEWRNNLHDHALSSLMRAQLHESRFDPRPAINLWYHNAQPPYRRCEERQKKCSESDS</sequence>
<gene>
    <name evidence="2" type="ORF">PR048_024496</name>
</gene>
<evidence type="ECO:0000313" key="2">
    <source>
        <dbReference type="EMBL" id="KAJ8873666.1"/>
    </source>
</evidence>
<keyword evidence="3" id="KW-1185">Reference proteome</keyword>
<name>A0ABQ9GNS3_9NEOP</name>
<evidence type="ECO:0000313" key="3">
    <source>
        <dbReference type="Proteomes" id="UP001159363"/>
    </source>
</evidence>
<accession>A0ABQ9GNS3</accession>
<organism evidence="2 3">
    <name type="scientific">Dryococelus australis</name>
    <dbReference type="NCBI Taxonomy" id="614101"/>
    <lineage>
        <taxon>Eukaryota</taxon>
        <taxon>Metazoa</taxon>
        <taxon>Ecdysozoa</taxon>
        <taxon>Arthropoda</taxon>
        <taxon>Hexapoda</taxon>
        <taxon>Insecta</taxon>
        <taxon>Pterygota</taxon>
        <taxon>Neoptera</taxon>
        <taxon>Polyneoptera</taxon>
        <taxon>Phasmatodea</taxon>
        <taxon>Verophasmatodea</taxon>
        <taxon>Anareolatae</taxon>
        <taxon>Phasmatidae</taxon>
        <taxon>Eurycanthinae</taxon>
        <taxon>Dryococelus</taxon>
    </lineage>
</organism>